<evidence type="ECO:0000313" key="3">
    <source>
        <dbReference type="Proteomes" id="UP000190814"/>
    </source>
</evidence>
<feature type="domain" description="BIG2" evidence="1">
    <location>
        <begin position="1833"/>
        <end position="1919"/>
    </location>
</feature>
<feature type="domain" description="BIG2" evidence="1">
    <location>
        <begin position="363"/>
        <end position="449"/>
    </location>
</feature>
<dbReference type="EMBL" id="FUXZ01000007">
    <property type="protein sequence ID" value="SKA66426.1"/>
    <property type="molecule type" value="Genomic_DNA"/>
</dbReference>
<dbReference type="Proteomes" id="UP000190814">
    <property type="component" value="Unassembled WGS sequence"/>
</dbReference>
<organism evidence="2 3">
    <name type="scientific">Eubacterium uniforme</name>
    <dbReference type="NCBI Taxonomy" id="39495"/>
    <lineage>
        <taxon>Bacteria</taxon>
        <taxon>Bacillati</taxon>
        <taxon>Bacillota</taxon>
        <taxon>Clostridia</taxon>
        <taxon>Eubacteriales</taxon>
        <taxon>Eubacteriaceae</taxon>
        <taxon>Eubacterium</taxon>
    </lineage>
</organism>
<dbReference type="InterPro" id="IPR008964">
    <property type="entry name" value="Invasin/intimin_cell_adhesion"/>
</dbReference>
<feature type="domain" description="BIG2" evidence="1">
    <location>
        <begin position="2296"/>
        <end position="2380"/>
    </location>
</feature>
<sequence>MKGIYKKIVSIFLVASMIITGNGVSGLKLKDVFASDATIELINGTLGSSDGLYDGNTIGEAILGNTSTNASDDLYMDVGSFVEFDIATQNSSGYSFYLAENATGENKLTQSLNFEGRKIDEFDELGENIEIHYGDDVSTCTSDMASSSTYYGVKKHKYIDYEPGKDPNTGETVMLPVEKEINVAFDLFSVEYENNHIKIKSHKDTKQSINYRDTYYLNFIDKNGGFKWTLNIHVMFKATYDNCSIKANAVFVRQGRNIVLDVKMKNNKDLITDGFDWKVVNGDNVQSEEVLGTVTTNKQGTTRFSQESSATFHADSDKGTGSVVITASTNSGIMLEDGAKACIALGYRGTTFEITVPIVEWVPATEISFSNEEYIIQVGSTIELNKLITAKSASATNPNDEYTFTIPTSQGKYATINKVAGQSTMQLVKPGKVELTCTAENTSVTAKCIINIIKPTTNLTLSINGEIVSRYEPTTTKNATIRSGNEFIVTAEESTGSDEELIWNEDKWNGLLTAELISDVDNVKVYRIKASDVTEPTSVTMELGTNRTKIGGNDPGEVKASYLLNIYPMITDENPLITSVSYDGENSYPTDSIDLYSGESVVVYAKPEGILNTEPVDQIDWTIPQNSAYILKEDYRTLESTNVLNATTIYWLDDGEEASVLRATSKSNPGISKDLIINTKTSIENIGLEVDNLTSPTLNVGDSAVIKPTIYPEGADEEIEFVSQYPDMVSVDQDGKITALKATDANGVVIYVYAYHERFDNPKANRRLMATIIVKVKKIGSIEVKYDAERQYTDSTYSVTAYAYEEGQGSQALSDDTIVNWSIVDEKVASIFGSTTGKTIDIKPEKVGTTEVVASVGSGEGNNPVTGKAFLTVTAPITDSKIVVSNMNTYTLSTPNDNAYRYLPNGARQDITPVLTATGIDSRANAYDEYVLVEETDYNVSDSFVEGRGIGTYSIRFTGNELYTGSKSVNYRIFPKVLGDDVNRDGEIYVEEVGKLVYNGQVQKPNLKITYRNSKGSQELVLGTDYTLSDGNTVAGDYSIVVTGKGNFTGSFIVDYTIHQFDLEENFGETLKYKKTNANEYVISGSVPNQIWNGTEVCPNSQVLVYAKLVEGKETWTKLVEGKDYTVEFENNTGVGIATAIITGIGNYVEEVRCDYRIVEKDISIDNTGGKKATVAEIGTQVYTGFEVTPKVTVTCNEVLLQEGIDYELSYSDNIDANVKSKKIPKVIITGIGNYSGTISKNFTIRPANISETDLADGLINTEEIGEVIYNGSTQVPTLDIKYTNDEGTLNLVKDEDYSLAASGVNVGEGYPVTVTGKGNYTGSYVFYFDIKPYKLLDKFGVDVKYQNANKEFVTEGSVEDQVYNGTEVTPNGKILVYTWLKGQSGSATKLIENTDYTVEYVDNDRVGQARAIITGKGNYSQSINCDFNIIQRDISAKIANLSDKATIAPIDNQVYTGFEIEPKVTVTCNSIELVENVDYVLSYEDNIDTNIKSGKKPTVIVTGIGNYTGSISANFTIVQADLSDTTLVQIDEIPDQYDCGTLLVPPITVRMGEYTLIEGVDYKVYYGKQNSTEYNYQMGTQGVVTIEPVVKGNFTANIYTTVRNIKGSEQFFDIVEKSVSSNADDVSIKQENGEALINDAIYVNVARAGAVNSTLNFDIEAVRFDNTECDDIVLVYADANDLFTYVVTPEDSTNGNKATLSITGKKAGRMKISLLTKTGVSKYVDVIVNDPATSVNAIIKDREGKTVTIDSSTNQCALFENHDYFLEPVLSVGKTDTVSWSVSNEEYATINEDGKLTTKKPGTVYVTVTTNPSEVSPGGVSKQITCIIKENVLAENVFINNKQNLSVDLKYDKTMELTGTSISKEGANVSEELLWSSSNEDAVQIIAGQGTGKAVIKAVGPGSAIITYGSKLEAGVKATCTVNVTYDVTGVELSDNEQSIIVSDSFELTATFNENAEDEFIWTVDKEDVVSISEYDSEKHNSQTVDITGLKPGTATITVKSKNYNKTATCRINVVHAYAKEAFINGNNNQTIEMMNGDTLVLTGSAISDLGKVTEELTWETDNRYIVDIIETTEDGKATIKALMPGEVTVSYGSTVKDGARARLKILVSNPVTGIMFDDGDREVHVGSTLTLGARFNAFAKGEMVITNTNDDVVQVTGTAEGICEYQDINVKGLKAGTSTITITAKGTELSDSVEITVLDNMVSAATINGEVDSECKLKFDDTMVLSGIATSETGDVTEKLTWKSSNEDAVKIVDGIDTNEVTVKAVGPGSSVISFGSDAEGGIRAKCTVNVYYEVTEVKFDVTELIMTASLKKQLTASFNEYAEDEFIWTSSDETILKVNNLNSGVANEQTVTLEALKAGSVNVTAKSKSYGTKSTITVTVVDNKASKVLINGQISSSKTLKVNETMELVGTAEATEGKVTEKLTWTSSNDKVVQIVTNDGNGKASVKAVGAGNAVITFGSASGVKATVTITVEKEAVTPTVNPQDENQVKEGPKAGSVISDSKLNYKVTKAGTSNTPGEVSIKTVVSKNAKSVVIPDNVTINGITYKVTVIENNAFKNNKKLVKVTIGKNIIRIGTKAFFGCKKLKKVTVKSTVLKKIGKKAFYRKGGKKLTFKVPKSKKKNYKKLIKKAKTNKYVVR</sequence>
<name>A0A1T4VNC1_9FIRM</name>
<dbReference type="InterPro" id="IPR026906">
    <property type="entry name" value="LRR_5"/>
</dbReference>
<feature type="domain" description="BIG2" evidence="1">
    <location>
        <begin position="2112"/>
        <end position="2196"/>
    </location>
</feature>
<dbReference type="Pfam" id="PF13306">
    <property type="entry name" value="LRR_5"/>
    <property type="match status" value="1"/>
</dbReference>
<evidence type="ECO:0000259" key="1">
    <source>
        <dbReference type="SMART" id="SM00635"/>
    </source>
</evidence>
<dbReference type="Gene3D" id="3.80.10.10">
    <property type="entry name" value="Ribonuclease Inhibitor"/>
    <property type="match status" value="1"/>
</dbReference>
<dbReference type="STRING" id="39495.SAMN02745111_01305"/>
<dbReference type="SUPFAM" id="SSF49373">
    <property type="entry name" value="Invasin/intimin cell-adhesion fragments"/>
    <property type="match status" value="3"/>
</dbReference>
<feature type="domain" description="BIG2" evidence="1">
    <location>
        <begin position="1744"/>
        <end position="1821"/>
    </location>
</feature>
<reference evidence="2 3" key="1">
    <citation type="submission" date="2017-02" db="EMBL/GenBank/DDBJ databases">
        <authorList>
            <person name="Peterson S.W."/>
        </authorList>
    </citation>
    <scope>NUCLEOTIDE SEQUENCE [LARGE SCALE GENOMIC DNA]</scope>
    <source>
        <strain evidence="2 3">ATCC 35992</strain>
    </source>
</reference>
<proteinExistence type="predicted"/>
<protein>
    <submittedName>
        <fullName evidence="2">Ig-like domain (Group 2)</fullName>
    </submittedName>
</protein>
<keyword evidence="3" id="KW-1185">Reference proteome</keyword>
<feature type="domain" description="BIG2" evidence="1">
    <location>
        <begin position="2391"/>
        <end position="2473"/>
    </location>
</feature>
<dbReference type="RefSeq" id="WP_078766169.1">
    <property type="nucleotide sequence ID" value="NZ_FUXZ01000007.1"/>
</dbReference>
<dbReference type="Pfam" id="PF02368">
    <property type="entry name" value="Big_2"/>
    <property type="match status" value="2"/>
</dbReference>
<accession>A0A1T4VNC1</accession>
<feature type="domain" description="BIG2" evidence="1">
    <location>
        <begin position="1928"/>
        <end position="2012"/>
    </location>
</feature>
<dbReference type="SMART" id="SM00635">
    <property type="entry name" value="BID_2"/>
    <property type="match status" value="9"/>
</dbReference>
<gene>
    <name evidence="2" type="ORF">SAMN02745111_01305</name>
</gene>
<dbReference type="InterPro" id="IPR003343">
    <property type="entry name" value="Big_2"/>
</dbReference>
<dbReference type="OrthoDB" id="1771689at2"/>
<dbReference type="Gene3D" id="2.60.40.1080">
    <property type="match status" value="9"/>
</dbReference>
<dbReference type="InterPro" id="IPR032675">
    <property type="entry name" value="LRR_dom_sf"/>
</dbReference>
<evidence type="ECO:0000313" key="2">
    <source>
        <dbReference type="EMBL" id="SKA66426.1"/>
    </source>
</evidence>
<feature type="domain" description="BIG2" evidence="1">
    <location>
        <begin position="684"/>
        <end position="764"/>
    </location>
</feature>
<feature type="domain" description="BIG2" evidence="1">
    <location>
        <begin position="2203"/>
        <end position="2288"/>
    </location>
</feature>